<dbReference type="InterPro" id="IPR029058">
    <property type="entry name" value="AB_hydrolase_fold"/>
</dbReference>
<dbReference type="InterPro" id="IPR000073">
    <property type="entry name" value="AB_hydrolase_1"/>
</dbReference>
<keyword evidence="4" id="KW-1185">Reference proteome</keyword>
<dbReference type="SUPFAM" id="SSF53474">
    <property type="entry name" value="alpha/beta-Hydrolases"/>
    <property type="match status" value="1"/>
</dbReference>
<dbReference type="Pfam" id="PF12697">
    <property type="entry name" value="Abhydrolase_6"/>
    <property type="match status" value="1"/>
</dbReference>
<gene>
    <name evidence="3" type="ORF">Pth03_04650</name>
</gene>
<feature type="domain" description="AB hydrolase-1" evidence="2">
    <location>
        <begin position="26"/>
        <end position="235"/>
    </location>
</feature>
<accession>A0A8J3UWF6</accession>
<dbReference type="PANTHER" id="PTHR43689:SF8">
    <property type="entry name" value="ALPHA_BETA-HYDROLASES SUPERFAMILY PROTEIN"/>
    <property type="match status" value="1"/>
</dbReference>
<dbReference type="Proteomes" id="UP000605992">
    <property type="component" value="Unassembled WGS sequence"/>
</dbReference>
<comment type="caution">
    <text evidence="3">The sequence shown here is derived from an EMBL/GenBank/DDBJ whole genome shotgun (WGS) entry which is preliminary data.</text>
</comment>
<reference evidence="3" key="1">
    <citation type="submission" date="2021-01" db="EMBL/GenBank/DDBJ databases">
        <title>Whole genome shotgun sequence of Planotetraspora thailandica NBRC 104271.</title>
        <authorList>
            <person name="Komaki H."/>
            <person name="Tamura T."/>
        </authorList>
    </citation>
    <scope>NUCLEOTIDE SEQUENCE</scope>
    <source>
        <strain evidence="3">NBRC 104271</strain>
    </source>
</reference>
<name>A0A8J3UWF6_9ACTN</name>
<dbReference type="EMBL" id="BOOR01000004">
    <property type="protein sequence ID" value="GII52076.1"/>
    <property type="molecule type" value="Genomic_DNA"/>
</dbReference>
<proteinExistence type="predicted"/>
<dbReference type="GO" id="GO:0003824">
    <property type="term" value="F:catalytic activity"/>
    <property type="evidence" value="ECO:0007669"/>
    <property type="project" value="UniProtKB-ARBA"/>
</dbReference>
<evidence type="ECO:0000256" key="1">
    <source>
        <dbReference type="SAM" id="MobiDB-lite"/>
    </source>
</evidence>
<evidence type="ECO:0000313" key="4">
    <source>
        <dbReference type="Proteomes" id="UP000605992"/>
    </source>
</evidence>
<protein>
    <recommendedName>
        <fullName evidence="2">AB hydrolase-1 domain-containing protein</fullName>
    </recommendedName>
</protein>
<dbReference type="AlphaFoldDB" id="A0A8J3UWF6"/>
<feature type="region of interest" description="Disordered" evidence="1">
    <location>
        <begin position="223"/>
        <end position="247"/>
    </location>
</feature>
<dbReference type="Gene3D" id="3.40.50.1820">
    <property type="entry name" value="alpha/beta hydrolase"/>
    <property type="match status" value="1"/>
</dbReference>
<dbReference type="PANTHER" id="PTHR43689">
    <property type="entry name" value="HYDROLASE"/>
    <property type="match status" value="1"/>
</dbReference>
<dbReference type="PRINTS" id="PR00111">
    <property type="entry name" value="ABHYDROLASE"/>
</dbReference>
<evidence type="ECO:0000259" key="2">
    <source>
        <dbReference type="Pfam" id="PF12697"/>
    </source>
</evidence>
<evidence type="ECO:0000313" key="3">
    <source>
        <dbReference type="EMBL" id="GII52076.1"/>
    </source>
</evidence>
<organism evidence="3 4">
    <name type="scientific">Planotetraspora thailandica</name>
    <dbReference type="NCBI Taxonomy" id="487172"/>
    <lineage>
        <taxon>Bacteria</taxon>
        <taxon>Bacillati</taxon>
        <taxon>Actinomycetota</taxon>
        <taxon>Actinomycetes</taxon>
        <taxon>Streptosporangiales</taxon>
        <taxon>Streptosporangiaceae</taxon>
        <taxon>Planotetraspora</taxon>
    </lineage>
</organism>
<sequence>MYFHFPEGKETLGEKAVELAAVPVNADTWSPVSEALRDARVVDLPGLGMSRGRPGDWPSWLAALVTETGARHLVGHSVGAAAALEMAVGRPDLVGRLTLVSPFFLQARAGLISRWAPLARWHLRRIRSTALAKRLTGDAAQAAALQSSVADLRYGGTAANVARLLADSGRRQWRRDLQAKLRQYTGRLHVVVGADDPLTPDGRMLLDALPHVTLTVIAGAGHHPQLTHPREVAQAIQPARRTDQART</sequence>